<dbReference type="SMART" id="SM00387">
    <property type="entry name" value="HATPase_c"/>
    <property type="match status" value="1"/>
</dbReference>
<keyword evidence="4" id="KW-0808">Transferase</keyword>
<protein>
    <recommendedName>
        <fullName evidence="2">histidine kinase</fullName>
        <ecNumber evidence="2">2.7.13.3</ecNumber>
    </recommendedName>
</protein>
<keyword evidence="9" id="KW-0472">Membrane</keyword>
<organism evidence="11 12">
    <name type="scientific">Actinocorallia longicatena</name>
    <dbReference type="NCBI Taxonomy" id="111803"/>
    <lineage>
        <taxon>Bacteria</taxon>
        <taxon>Bacillati</taxon>
        <taxon>Actinomycetota</taxon>
        <taxon>Actinomycetes</taxon>
        <taxon>Streptosporangiales</taxon>
        <taxon>Thermomonosporaceae</taxon>
        <taxon>Actinocorallia</taxon>
    </lineage>
</organism>
<evidence type="ECO:0000313" key="12">
    <source>
        <dbReference type="Proteomes" id="UP001501237"/>
    </source>
</evidence>
<dbReference type="InterPro" id="IPR050428">
    <property type="entry name" value="TCS_sensor_his_kinase"/>
</dbReference>
<dbReference type="Proteomes" id="UP001501237">
    <property type="component" value="Unassembled WGS sequence"/>
</dbReference>
<dbReference type="PANTHER" id="PTHR45436">
    <property type="entry name" value="SENSOR HISTIDINE KINASE YKOH"/>
    <property type="match status" value="1"/>
</dbReference>
<feature type="transmembrane region" description="Helical" evidence="9">
    <location>
        <begin position="51"/>
        <end position="74"/>
    </location>
</feature>
<keyword evidence="5 9" id="KW-0812">Transmembrane</keyword>
<keyword evidence="6" id="KW-0418">Kinase</keyword>
<dbReference type="InterPro" id="IPR036890">
    <property type="entry name" value="HATPase_C_sf"/>
</dbReference>
<evidence type="ECO:0000259" key="10">
    <source>
        <dbReference type="PROSITE" id="PS50109"/>
    </source>
</evidence>
<feature type="transmembrane region" description="Helical" evidence="9">
    <location>
        <begin position="21"/>
        <end position="39"/>
    </location>
</feature>
<feature type="compositionally biased region" description="Low complexity" evidence="8">
    <location>
        <begin position="446"/>
        <end position="459"/>
    </location>
</feature>
<dbReference type="InterPro" id="IPR005467">
    <property type="entry name" value="His_kinase_dom"/>
</dbReference>
<dbReference type="PROSITE" id="PS50109">
    <property type="entry name" value="HIS_KIN"/>
    <property type="match status" value="1"/>
</dbReference>
<name>A0ABP6QS12_9ACTN</name>
<evidence type="ECO:0000256" key="9">
    <source>
        <dbReference type="SAM" id="Phobius"/>
    </source>
</evidence>
<dbReference type="EMBL" id="BAAAUV010000052">
    <property type="protein sequence ID" value="GAA3242588.1"/>
    <property type="molecule type" value="Genomic_DNA"/>
</dbReference>
<comment type="catalytic activity">
    <reaction evidence="1">
        <text>ATP + protein L-histidine = ADP + protein N-phospho-L-histidine.</text>
        <dbReference type="EC" id="2.7.13.3"/>
    </reaction>
</comment>
<dbReference type="SUPFAM" id="SSF55874">
    <property type="entry name" value="ATPase domain of HSP90 chaperone/DNA topoisomerase II/histidine kinase"/>
    <property type="match status" value="1"/>
</dbReference>
<feature type="domain" description="Histidine kinase" evidence="10">
    <location>
        <begin position="331"/>
        <end position="436"/>
    </location>
</feature>
<dbReference type="Pfam" id="PF02518">
    <property type="entry name" value="HATPase_c"/>
    <property type="match status" value="1"/>
</dbReference>
<gene>
    <name evidence="11" type="ORF">GCM10010468_80360</name>
</gene>
<comment type="caution">
    <text evidence="11">The sequence shown here is derived from an EMBL/GenBank/DDBJ whole genome shotgun (WGS) entry which is preliminary data.</text>
</comment>
<evidence type="ECO:0000256" key="4">
    <source>
        <dbReference type="ARBA" id="ARBA00022679"/>
    </source>
</evidence>
<dbReference type="EC" id="2.7.13.3" evidence="2"/>
<dbReference type="PANTHER" id="PTHR45436:SF5">
    <property type="entry name" value="SENSOR HISTIDINE KINASE TRCS"/>
    <property type="match status" value="1"/>
</dbReference>
<dbReference type="InterPro" id="IPR003594">
    <property type="entry name" value="HATPase_dom"/>
</dbReference>
<dbReference type="Gene3D" id="3.30.565.10">
    <property type="entry name" value="Histidine kinase-like ATPase, C-terminal domain"/>
    <property type="match status" value="1"/>
</dbReference>
<keyword evidence="3" id="KW-0597">Phosphoprotein</keyword>
<evidence type="ECO:0000256" key="3">
    <source>
        <dbReference type="ARBA" id="ARBA00022553"/>
    </source>
</evidence>
<accession>A0ABP6QS12</accession>
<evidence type="ECO:0000256" key="7">
    <source>
        <dbReference type="ARBA" id="ARBA00022989"/>
    </source>
</evidence>
<evidence type="ECO:0000313" key="11">
    <source>
        <dbReference type="EMBL" id="GAA3242588.1"/>
    </source>
</evidence>
<dbReference type="RefSeq" id="WP_344839841.1">
    <property type="nucleotide sequence ID" value="NZ_BAAAUV010000052.1"/>
</dbReference>
<feature type="region of interest" description="Disordered" evidence="8">
    <location>
        <begin position="443"/>
        <end position="535"/>
    </location>
</feature>
<sequence length="535" mass="56859">MSHASPAVRSQRPDRPPVEKALLAWLVSVLAVGGVWLWAAMSVPHDTRKVIMWGGGGVALAFCAASAMAAYFAARAVSSRRGLAALRADLAVVTSELVLTAEETMPALTRRVRDGATFENVLMGTVPPTNLALQRVVQVTAMELVAAEQRTAAGLAAATVQSQEAKVLVEKTLPELVQRVREDRASLETALDGLPDLTDPALQTLLLNVAGEIAEGERRGTAAMSACANAAARVQAQSTSLLAELRELQHRYGDEKVFGDLLDLDHRISQMGRLADSIALLSGGRSGRRWTKPIVMESVLRGAMGRIDAYRRIRLHSTTESAVVGYAAEGVMHALAELMDNAATFSAHGSEVHVYVEEEDAGVIVTIEDGGLGMRKRERQRAETLVTEPIDLKTLAGTRLGLAVVGKLADKYGLAISFRPSSRGGTGVVMMIPRQLVTRPRPQLPQPALAAPPAARQQAVEPTGETTTGLPVRPRGATLAAAEHPATAAPEERNAQEDPLTAVPTAPRDTGARFAAFRQAGKDSPVQQDAPAEND</sequence>
<evidence type="ECO:0000256" key="1">
    <source>
        <dbReference type="ARBA" id="ARBA00000085"/>
    </source>
</evidence>
<reference evidence="12" key="1">
    <citation type="journal article" date="2019" name="Int. J. Syst. Evol. Microbiol.">
        <title>The Global Catalogue of Microorganisms (GCM) 10K type strain sequencing project: providing services to taxonomists for standard genome sequencing and annotation.</title>
        <authorList>
            <consortium name="The Broad Institute Genomics Platform"/>
            <consortium name="The Broad Institute Genome Sequencing Center for Infectious Disease"/>
            <person name="Wu L."/>
            <person name="Ma J."/>
        </authorList>
    </citation>
    <scope>NUCLEOTIDE SEQUENCE [LARGE SCALE GENOMIC DNA]</scope>
    <source>
        <strain evidence="12">JCM 9377</strain>
    </source>
</reference>
<keyword evidence="7 9" id="KW-1133">Transmembrane helix</keyword>
<evidence type="ECO:0000256" key="2">
    <source>
        <dbReference type="ARBA" id="ARBA00012438"/>
    </source>
</evidence>
<feature type="compositionally biased region" description="Low complexity" evidence="8">
    <location>
        <begin position="477"/>
        <end position="489"/>
    </location>
</feature>
<keyword evidence="12" id="KW-1185">Reference proteome</keyword>
<evidence type="ECO:0000256" key="6">
    <source>
        <dbReference type="ARBA" id="ARBA00022777"/>
    </source>
</evidence>
<evidence type="ECO:0000256" key="8">
    <source>
        <dbReference type="SAM" id="MobiDB-lite"/>
    </source>
</evidence>
<proteinExistence type="predicted"/>
<evidence type="ECO:0000256" key="5">
    <source>
        <dbReference type="ARBA" id="ARBA00022692"/>
    </source>
</evidence>